<name>A0AAD1Y5B2_EUPCR</name>
<keyword evidence="3 6" id="KW-0547">Nucleotide-binding</keyword>
<dbReference type="GO" id="GO:0005634">
    <property type="term" value="C:nucleus"/>
    <property type="evidence" value="ECO:0007669"/>
    <property type="project" value="TreeGrafter"/>
</dbReference>
<evidence type="ECO:0000256" key="3">
    <source>
        <dbReference type="ARBA" id="ARBA00022741"/>
    </source>
</evidence>
<dbReference type="SMART" id="SM00220">
    <property type="entry name" value="S_TKc"/>
    <property type="match status" value="1"/>
</dbReference>
<dbReference type="Proteomes" id="UP001295684">
    <property type="component" value="Unassembled WGS sequence"/>
</dbReference>
<keyword evidence="2" id="KW-0808">Transferase</keyword>
<dbReference type="EMBL" id="CAMPGE010027341">
    <property type="protein sequence ID" value="CAI2384984.1"/>
    <property type="molecule type" value="Genomic_DNA"/>
</dbReference>
<evidence type="ECO:0000259" key="8">
    <source>
        <dbReference type="PROSITE" id="PS50011"/>
    </source>
</evidence>
<dbReference type="SUPFAM" id="SSF56112">
    <property type="entry name" value="Protein kinase-like (PK-like)"/>
    <property type="match status" value="1"/>
</dbReference>
<evidence type="ECO:0000256" key="7">
    <source>
        <dbReference type="RuleBase" id="RU000304"/>
    </source>
</evidence>
<dbReference type="GO" id="GO:0004674">
    <property type="term" value="F:protein serine/threonine kinase activity"/>
    <property type="evidence" value="ECO:0007669"/>
    <property type="project" value="UniProtKB-KW"/>
</dbReference>
<dbReference type="InterPro" id="IPR011009">
    <property type="entry name" value="Kinase-like_dom_sf"/>
</dbReference>
<evidence type="ECO:0000256" key="1">
    <source>
        <dbReference type="ARBA" id="ARBA00022527"/>
    </source>
</evidence>
<evidence type="ECO:0000256" key="6">
    <source>
        <dbReference type="PROSITE-ProRule" id="PRU10141"/>
    </source>
</evidence>
<evidence type="ECO:0000313" key="9">
    <source>
        <dbReference type="EMBL" id="CAI2384984.1"/>
    </source>
</evidence>
<proteinExistence type="inferred from homology"/>
<dbReference type="PROSITE" id="PS00108">
    <property type="entry name" value="PROTEIN_KINASE_ST"/>
    <property type="match status" value="1"/>
</dbReference>
<dbReference type="PROSITE" id="PS00107">
    <property type="entry name" value="PROTEIN_KINASE_ATP"/>
    <property type="match status" value="1"/>
</dbReference>
<keyword evidence="5 6" id="KW-0067">ATP-binding</keyword>
<dbReference type="PANTHER" id="PTHR24345">
    <property type="entry name" value="SERINE/THREONINE-PROTEIN KINASE PLK"/>
    <property type="match status" value="1"/>
</dbReference>
<keyword evidence="1 7" id="KW-0723">Serine/threonine-protein kinase</keyword>
<evidence type="ECO:0000256" key="2">
    <source>
        <dbReference type="ARBA" id="ARBA00022679"/>
    </source>
</evidence>
<dbReference type="Pfam" id="PF00069">
    <property type="entry name" value="Pkinase"/>
    <property type="match status" value="1"/>
</dbReference>
<evidence type="ECO:0000256" key="4">
    <source>
        <dbReference type="ARBA" id="ARBA00022777"/>
    </source>
</evidence>
<comment type="caution">
    <text evidence="9">The sequence shown here is derived from an EMBL/GenBank/DDBJ whole genome shotgun (WGS) entry which is preliminary data.</text>
</comment>
<evidence type="ECO:0000313" key="10">
    <source>
        <dbReference type="Proteomes" id="UP001295684"/>
    </source>
</evidence>
<dbReference type="Gene3D" id="1.10.510.10">
    <property type="entry name" value="Transferase(Phosphotransferase) domain 1"/>
    <property type="match status" value="1"/>
</dbReference>
<feature type="binding site" evidence="6">
    <location>
        <position position="34"/>
    </location>
    <ligand>
        <name>ATP</name>
        <dbReference type="ChEBI" id="CHEBI:30616"/>
    </ligand>
</feature>
<reference evidence="9" key="1">
    <citation type="submission" date="2023-07" db="EMBL/GenBank/DDBJ databases">
        <authorList>
            <consortium name="AG Swart"/>
            <person name="Singh M."/>
            <person name="Singh A."/>
            <person name="Seah K."/>
            <person name="Emmerich C."/>
        </authorList>
    </citation>
    <scope>NUCLEOTIDE SEQUENCE</scope>
    <source>
        <strain evidence="9">DP1</strain>
    </source>
</reference>
<keyword evidence="4" id="KW-0418">Kinase</keyword>
<comment type="similarity">
    <text evidence="7">Belongs to the protein kinase superfamily.</text>
</comment>
<dbReference type="AlphaFoldDB" id="A0AAD1Y5B2"/>
<dbReference type="InterPro" id="IPR017441">
    <property type="entry name" value="Protein_kinase_ATP_BS"/>
</dbReference>
<sequence>MIDNNFELTKILGRGGSSKVFLATDNDQKLVAIKTMRRDKKYSQAAAETLVKRESEMLENLDGHPNIIRCLGSRVDGKLVVGDKSEGVMYNVLEYAENGAFSAYIRSTGPIEEEISRLYIVQICNAVSHMHSLGYAHLDIKLENVLLDKYFNAKLADLGSCIEATDGDTMVDRRRGTLLYMAPEVANLQPGEKFRALPADIYSLGISIYVMITGEFPTPQQKKNNLSTSDFDSSTSCEVEMEPEEPKSGWDTISPDLKVLLQAMIHPDPCKRPSIFEILSYSWLGREFSPETIEEAYQEMSSRKTYIKTLSNSHQ</sequence>
<accession>A0AAD1Y5B2</accession>
<dbReference type="PANTHER" id="PTHR24345:SF0">
    <property type="entry name" value="CELL CYCLE SERINE_THREONINE-PROTEIN KINASE CDC5_MSD2"/>
    <property type="match status" value="1"/>
</dbReference>
<evidence type="ECO:0000256" key="5">
    <source>
        <dbReference type="ARBA" id="ARBA00022840"/>
    </source>
</evidence>
<dbReference type="InterPro" id="IPR008271">
    <property type="entry name" value="Ser/Thr_kinase_AS"/>
</dbReference>
<dbReference type="PROSITE" id="PS50011">
    <property type="entry name" value="PROTEIN_KINASE_DOM"/>
    <property type="match status" value="1"/>
</dbReference>
<keyword evidence="10" id="KW-1185">Reference proteome</keyword>
<protein>
    <recommendedName>
        <fullName evidence="8">Protein kinase domain-containing protein</fullName>
    </recommendedName>
</protein>
<gene>
    <name evidence="9" type="ORF">ECRASSUSDP1_LOCUS26524</name>
</gene>
<dbReference type="InterPro" id="IPR000719">
    <property type="entry name" value="Prot_kinase_dom"/>
</dbReference>
<dbReference type="GO" id="GO:0005524">
    <property type="term" value="F:ATP binding"/>
    <property type="evidence" value="ECO:0007669"/>
    <property type="project" value="UniProtKB-UniRule"/>
</dbReference>
<organism evidence="9 10">
    <name type="scientific">Euplotes crassus</name>
    <dbReference type="NCBI Taxonomy" id="5936"/>
    <lineage>
        <taxon>Eukaryota</taxon>
        <taxon>Sar</taxon>
        <taxon>Alveolata</taxon>
        <taxon>Ciliophora</taxon>
        <taxon>Intramacronucleata</taxon>
        <taxon>Spirotrichea</taxon>
        <taxon>Hypotrichia</taxon>
        <taxon>Euplotida</taxon>
        <taxon>Euplotidae</taxon>
        <taxon>Moneuplotes</taxon>
    </lineage>
</organism>
<feature type="domain" description="Protein kinase" evidence="8">
    <location>
        <begin position="6"/>
        <end position="284"/>
    </location>
</feature>